<dbReference type="InterPro" id="IPR015855">
    <property type="entry name" value="ABC_transpr_MalK-like"/>
</dbReference>
<dbReference type="Proteomes" id="UP000005143">
    <property type="component" value="Unassembled WGS sequence"/>
</dbReference>
<dbReference type="PROSITE" id="PS50893">
    <property type="entry name" value="ABC_TRANSPORTER_2"/>
    <property type="match status" value="1"/>
</dbReference>
<dbReference type="AlphaFoldDB" id="H0E0L2"/>
<dbReference type="OrthoDB" id="7838608at2"/>
<dbReference type="InterPro" id="IPR047641">
    <property type="entry name" value="ABC_transpr_MalK/UgpC-like"/>
</dbReference>
<evidence type="ECO:0000313" key="5">
    <source>
        <dbReference type="EMBL" id="EHN12746.1"/>
    </source>
</evidence>
<dbReference type="SMART" id="SM00382">
    <property type="entry name" value="AAA"/>
    <property type="match status" value="1"/>
</dbReference>
<dbReference type="SUPFAM" id="SSF52540">
    <property type="entry name" value="P-loop containing nucleoside triphosphate hydrolases"/>
    <property type="match status" value="1"/>
</dbReference>
<dbReference type="Gene3D" id="3.40.50.300">
    <property type="entry name" value="P-loop containing nucleotide triphosphate hydrolases"/>
    <property type="match status" value="1"/>
</dbReference>
<dbReference type="PROSITE" id="PS00211">
    <property type="entry name" value="ABC_TRANSPORTER_1"/>
    <property type="match status" value="1"/>
</dbReference>
<dbReference type="GO" id="GO:0005524">
    <property type="term" value="F:ATP binding"/>
    <property type="evidence" value="ECO:0007669"/>
    <property type="project" value="UniProtKB-KW"/>
</dbReference>
<dbReference type="PANTHER" id="PTHR43875">
    <property type="entry name" value="MALTODEXTRIN IMPORT ATP-BINDING PROTEIN MSMX"/>
    <property type="match status" value="1"/>
</dbReference>
<dbReference type="CDD" id="cd03301">
    <property type="entry name" value="ABC_MalK_N"/>
    <property type="match status" value="1"/>
</dbReference>
<comment type="caution">
    <text evidence="5">The sequence shown here is derived from an EMBL/GenBank/DDBJ whole genome shotgun (WGS) entry which is preliminary data.</text>
</comment>
<keyword evidence="2" id="KW-0547">Nucleotide-binding</keyword>
<evidence type="ECO:0000259" key="4">
    <source>
        <dbReference type="PROSITE" id="PS50893"/>
    </source>
</evidence>
<organism evidence="5 6">
    <name type="scientific">Patulibacter medicamentivorans</name>
    <dbReference type="NCBI Taxonomy" id="1097667"/>
    <lineage>
        <taxon>Bacteria</taxon>
        <taxon>Bacillati</taxon>
        <taxon>Actinomycetota</taxon>
        <taxon>Thermoleophilia</taxon>
        <taxon>Solirubrobacterales</taxon>
        <taxon>Patulibacteraceae</taxon>
        <taxon>Patulibacter</taxon>
    </lineage>
</organism>
<keyword evidence="6" id="KW-1185">Reference proteome</keyword>
<dbReference type="GO" id="GO:0140359">
    <property type="term" value="F:ABC-type transporter activity"/>
    <property type="evidence" value="ECO:0007669"/>
    <property type="project" value="InterPro"/>
</dbReference>
<evidence type="ECO:0000256" key="1">
    <source>
        <dbReference type="ARBA" id="ARBA00022448"/>
    </source>
</evidence>
<feature type="domain" description="ABC transporter" evidence="4">
    <location>
        <begin position="4"/>
        <end position="236"/>
    </location>
</feature>
<reference evidence="5 6" key="1">
    <citation type="journal article" date="2013" name="Biodegradation">
        <title>Quantitative proteomic analysis of ibuprofen-degrading Patulibacter sp. strain I11.</title>
        <authorList>
            <person name="Almeida B."/>
            <person name="Kjeldal H."/>
            <person name="Lolas I."/>
            <person name="Knudsen A.D."/>
            <person name="Carvalho G."/>
            <person name="Nielsen K.L."/>
            <person name="Barreto Crespo M.T."/>
            <person name="Stensballe A."/>
            <person name="Nielsen J.L."/>
        </authorList>
    </citation>
    <scope>NUCLEOTIDE SEQUENCE [LARGE SCALE GENOMIC DNA]</scope>
    <source>
        <strain evidence="5 6">I11</strain>
    </source>
</reference>
<evidence type="ECO:0000313" key="6">
    <source>
        <dbReference type="Proteomes" id="UP000005143"/>
    </source>
</evidence>
<dbReference type="InterPro" id="IPR003439">
    <property type="entry name" value="ABC_transporter-like_ATP-bd"/>
</dbReference>
<dbReference type="RefSeq" id="WP_007570148.1">
    <property type="nucleotide sequence ID" value="NZ_AGUD01000011.1"/>
</dbReference>
<dbReference type="SUPFAM" id="SSF50331">
    <property type="entry name" value="MOP-like"/>
    <property type="match status" value="1"/>
</dbReference>
<dbReference type="Pfam" id="PF00005">
    <property type="entry name" value="ABC_tran"/>
    <property type="match status" value="1"/>
</dbReference>
<dbReference type="GO" id="GO:0016887">
    <property type="term" value="F:ATP hydrolysis activity"/>
    <property type="evidence" value="ECO:0007669"/>
    <property type="project" value="InterPro"/>
</dbReference>
<dbReference type="InterPro" id="IPR027417">
    <property type="entry name" value="P-loop_NTPase"/>
</dbReference>
<dbReference type="InterPro" id="IPR008995">
    <property type="entry name" value="Mo/tungstate-bd_C_term_dom"/>
</dbReference>
<dbReference type="InterPro" id="IPR003593">
    <property type="entry name" value="AAA+_ATPase"/>
</dbReference>
<evidence type="ECO:0000256" key="3">
    <source>
        <dbReference type="ARBA" id="ARBA00022840"/>
    </source>
</evidence>
<sequence>MGSIQLREVTKAFPKSKAAAVDQISLEIADGEFLVLVGPSGCGKSTLLRMIAGIEDVSSGQILIDDADATNAPPKERDIAMVFQSYALYPQMTVAENLHFALKLRKVPKAERIERVDEVMRMLRLKELESRTPGQLSGGQRQRVAMGRAMVREPAAFLMDEPLSNLDAKLRIAMRSELARLHERLGVTTIYVTHDQTEAMTLGQRVAVLRDGRLQQVGTPQELFHEPRNLFVAAFIGSPTINLVEAEVRGGSLRFGGHAIPVPAHARLTDGATVVVGIRPSAFELAELADDAAPRLAVRLEVVENLGDELHAIFPVDAPRVDVEGAVDVEQAGDEQLLVDERALFTAALAPRRPLAPGDEVELAIDTSRLQFFDPESGLALAGSATGEHEIERKVHAG</sequence>
<accession>H0E0L2</accession>
<evidence type="ECO:0000256" key="2">
    <source>
        <dbReference type="ARBA" id="ARBA00022741"/>
    </source>
</evidence>
<name>H0E0L2_9ACTN</name>
<dbReference type="PANTHER" id="PTHR43875:SF1">
    <property type="entry name" value="OSMOPROTECTIVE COMPOUNDS UPTAKE ATP-BINDING PROTEIN GGTA"/>
    <property type="match status" value="1"/>
</dbReference>
<dbReference type="InterPro" id="IPR017871">
    <property type="entry name" value="ABC_transporter-like_CS"/>
</dbReference>
<dbReference type="Gene3D" id="2.40.50.100">
    <property type="match status" value="1"/>
</dbReference>
<dbReference type="EMBL" id="AGUD01000011">
    <property type="protein sequence ID" value="EHN12746.1"/>
    <property type="molecule type" value="Genomic_DNA"/>
</dbReference>
<keyword evidence="1" id="KW-0813">Transport</keyword>
<protein>
    <submittedName>
        <fullName evidence="5">Sugar ABC transporter ATP-binding protein</fullName>
    </submittedName>
</protein>
<dbReference type="GO" id="GO:0008643">
    <property type="term" value="P:carbohydrate transport"/>
    <property type="evidence" value="ECO:0007669"/>
    <property type="project" value="InterPro"/>
</dbReference>
<dbReference type="InterPro" id="IPR041193">
    <property type="entry name" value="CysA_C"/>
</dbReference>
<dbReference type="PATRIC" id="fig|1097667.3.peg.318"/>
<gene>
    <name evidence="5" type="ORF">PAI11_03200</name>
</gene>
<dbReference type="GO" id="GO:0055052">
    <property type="term" value="C:ATP-binding cassette (ABC) transporter complex, substrate-binding subunit-containing"/>
    <property type="evidence" value="ECO:0007669"/>
    <property type="project" value="TreeGrafter"/>
</dbReference>
<proteinExistence type="predicted"/>
<dbReference type="Pfam" id="PF17850">
    <property type="entry name" value="CysA_C_terminal"/>
    <property type="match status" value="1"/>
</dbReference>
<dbReference type="FunFam" id="3.40.50.300:FF:000042">
    <property type="entry name" value="Maltose/maltodextrin ABC transporter, ATP-binding protein"/>
    <property type="match status" value="1"/>
</dbReference>
<keyword evidence="3 5" id="KW-0067">ATP-binding</keyword>